<evidence type="ECO:0000256" key="2">
    <source>
        <dbReference type="ARBA" id="ARBA00022801"/>
    </source>
</evidence>
<dbReference type="AlphaFoldDB" id="A0ABD5YSP7"/>
<reference evidence="8 9" key="1">
    <citation type="journal article" date="2019" name="Int. J. Syst. Evol. Microbiol.">
        <title>The Global Catalogue of Microorganisms (GCM) 10K type strain sequencing project: providing services to taxonomists for standard genome sequencing and annotation.</title>
        <authorList>
            <consortium name="The Broad Institute Genomics Platform"/>
            <consortium name="The Broad Institute Genome Sequencing Center for Infectious Disease"/>
            <person name="Wu L."/>
            <person name="Ma J."/>
        </authorList>
    </citation>
    <scope>NUCLEOTIDE SEQUENCE [LARGE SCALE GENOMIC DNA]</scope>
    <source>
        <strain evidence="8 9">RDMS1</strain>
    </source>
</reference>
<dbReference type="InterPro" id="IPR014016">
    <property type="entry name" value="UvrD-like_ATP-bd"/>
</dbReference>
<dbReference type="RefSeq" id="WP_390205768.1">
    <property type="nucleotide sequence ID" value="NZ_JBHSZC010000001.1"/>
</dbReference>
<dbReference type="EMBL" id="JBHTAX010000001">
    <property type="protein sequence ID" value="MFC7190703.1"/>
    <property type="molecule type" value="Genomic_DNA"/>
</dbReference>
<dbReference type="Gene3D" id="3.40.50.300">
    <property type="entry name" value="P-loop containing nucleotide triphosphate hydrolases"/>
    <property type="match status" value="2"/>
</dbReference>
<organism evidence="8 9">
    <name type="scientific">Halocatena marina</name>
    <dbReference type="NCBI Taxonomy" id="2934937"/>
    <lineage>
        <taxon>Archaea</taxon>
        <taxon>Methanobacteriati</taxon>
        <taxon>Methanobacteriota</taxon>
        <taxon>Stenosarchaea group</taxon>
        <taxon>Halobacteria</taxon>
        <taxon>Halobacteriales</taxon>
        <taxon>Natronomonadaceae</taxon>
        <taxon>Halocatena</taxon>
    </lineage>
</organism>
<evidence type="ECO:0000256" key="4">
    <source>
        <dbReference type="ARBA" id="ARBA00022840"/>
    </source>
</evidence>
<dbReference type="InterPro" id="IPR027417">
    <property type="entry name" value="P-loop_NTPase"/>
</dbReference>
<keyword evidence="1 5" id="KW-0547">Nucleotide-binding</keyword>
<dbReference type="GO" id="GO:0004386">
    <property type="term" value="F:helicase activity"/>
    <property type="evidence" value="ECO:0007669"/>
    <property type="project" value="UniProtKB-UniRule"/>
</dbReference>
<feature type="region of interest" description="Disordered" evidence="6">
    <location>
        <begin position="1"/>
        <end position="21"/>
    </location>
</feature>
<keyword evidence="9" id="KW-1185">Reference proteome</keyword>
<name>A0ABD5YSP7_9EURY</name>
<proteinExistence type="predicted"/>
<evidence type="ECO:0000256" key="5">
    <source>
        <dbReference type="PROSITE-ProRule" id="PRU00560"/>
    </source>
</evidence>
<dbReference type="PANTHER" id="PTHR11070">
    <property type="entry name" value="UVRD / RECB / PCRA DNA HELICASE FAMILY MEMBER"/>
    <property type="match status" value="1"/>
</dbReference>
<evidence type="ECO:0000313" key="8">
    <source>
        <dbReference type="EMBL" id="MFC7190703.1"/>
    </source>
</evidence>
<evidence type="ECO:0000256" key="1">
    <source>
        <dbReference type="ARBA" id="ARBA00022741"/>
    </source>
</evidence>
<evidence type="ECO:0000259" key="7">
    <source>
        <dbReference type="PROSITE" id="PS51198"/>
    </source>
</evidence>
<dbReference type="GO" id="GO:0005524">
    <property type="term" value="F:ATP binding"/>
    <property type="evidence" value="ECO:0007669"/>
    <property type="project" value="UniProtKB-UniRule"/>
</dbReference>
<dbReference type="PANTHER" id="PTHR11070:SF2">
    <property type="entry name" value="ATP-DEPENDENT DNA HELICASE SRS2"/>
    <property type="match status" value="1"/>
</dbReference>
<feature type="binding site" evidence="5">
    <location>
        <begin position="87"/>
        <end position="94"/>
    </location>
    <ligand>
        <name>ATP</name>
        <dbReference type="ChEBI" id="CHEBI:30616"/>
    </ligand>
</feature>
<dbReference type="Pfam" id="PF00580">
    <property type="entry name" value="UvrD-helicase"/>
    <property type="match status" value="1"/>
</dbReference>
<accession>A0ABD5YSP7</accession>
<keyword evidence="3 5" id="KW-0347">Helicase</keyword>
<dbReference type="CDD" id="cd17932">
    <property type="entry name" value="DEXQc_UvrD"/>
    <property type="match status" value="1"/>
</dbReference>
<evidence type="ECO:0000256" key="3">
    <source>
        <dbReference type="ARBA" id="ARBA00022806"/>
    </source>
</evidence>
<dbReference type="InterPro" id="IPR000212">
    <property type="entry name" value="DNA_helicase_UvrD/REP"/>
</dbReference>
<evidence type="ECO:0000256" key="6">
    <source>
        <dbReference type="SAM" id="MobiDB-lite"/>
    </source>
</evidence>
<dbReference type="GO" id="GO:0016787">
    <property type="term" value="F:hydrolase activity"/>
    <property type="evidence" value="ECO:0007669"/>
    <property type="project" value="UniProtKB-UniRule"/>
</dbReference>
<gene>
    <name evidence="8" type="ORF">ACFQL7_13235</name>
</gene>
<dbReference type="Proteomes" id="UP001596417">
    <property type="component" value="Unassembled WGS sequence"/>
</dbReference>
<dbReference type="PROSITE" id="PS51198">
    <property type="entry name" value="UVRD_HELICASE_ATP_BIND"/>
    <property type="match status" value="1"/>
</dbReference>
<sequence>MRRDTVSAQRATTRNRPEVLPEDDEQWVRETIATYNAYTDVLVDYNEKFVARELERFADLFDTEDGSLNDAQQKAIVRNDRHNLVDASAGTGKTLTLTHRFLYLHRKGVPLDDIVAVTYTNDAAEEMKDRITNALDVESEDQLNVFTYHKFAIDVVGSAFNSVDFDLKNAHKSFVQRAMSNDPALVNRYEDALSKFHEHHRRFKMVGTEYIDACRGEKTRREFCIEKYKKFLDNARNFSLSPGEIRSRLIDDDPEQHAFCTAGSWLLQAFLDHADNTDGPVDFADILHSAIEMGRADPDRFESMFEHILLDEFQDADAMVIEFIQQFLGEMSDTRLFAVGDDWQSIYGFRGSDPTFSSTSRNDFPV</sequence>
<protein>
    <submittedName>
        <fullName evidence="8">UvrD-helicase domain-containing protein</fullName>
    </submittedName>
</protein>
<evidence type="ECO:0000313" key="9">
    <source>
        <dbReference type="Proteomes" id="UP001596417"/>
    </source>
</evidence>
<keyword evidence="2 5" id="KW-0378">Hydrolase</keyword>
<feature type="domain" description="UvrD-like helicase ATP-binding" evidence="7">
    <location>
        <begin position="66"/>
        <end position="366"/>
    </location>
</feature>
<comment type="caution">
    <text evidence="8">The sequence shown here is derived from an EMBL/GenBank/DDBJ whole genome shotgun (WGS) entry which is preliminary data.</text>
</comment>
<keyword evidence="4 5" id="KW-0067">ATP-binding</keyword>
<dbReference type="SUPFAM" id="SSF52540">
    <property type="entry name" value="P-loop containing nucleoside triphosphate hydrolases"/>
    <property type="match status" value="1"/>
</dbReference>
<feature type="compositionally biased region" description="Polar residues" evidence="6">
    <location>
        <begin position="1"/>
        <end position="14"/>
    </location>
</feature>